<feature type="region of interest" description="Disordered" evidence="1">
    <location>
        <begin position="37"/>
        <end position="79"/>
    </location>
</feature>
<keyword evidence="3" id="KW-1185">Reference proteome</keyword>
<name>A0A5B7DDA1_PORTR</name>
<accession>A0A5B7DDA1</accession>
<organism evidence="2 3">
    <name type="scientific">Portunus trituberculatus</name>
    <name type="common">Swimming crab</name>
    <name type="synonym">Neptunus trituberculatus</name>
    <dbReference type="NCBI Taxonomy" id="210409"/>
    <lineage>
        <taxon>Eukaryota</taxon>
        <taxon>Metazoa</taxon>
        <taxon>Ecdysozoa</taxon>
        <taxon>Arthropoda</taxon>
        <taxon>Crustacea</taxon>
        <taxon>Multicrustacea</taxon>
        <taxon>Malacostraca</taxon>
        <taxon>Eumalacostraca</taxon>
        <taxon>Eucarida</taxon>
        <taxon>Decapoda</taxon>
        <taxon>Pleocyemata</taxon>
        <taxon>Brachyura</taxon>
        <taxon>Eubrachyura</taxon>
        <taxon>Portunoidea</taxon>
        <taxon>Portunidae</taxon>
        <taxon>Portuninae</taxon>
        <taxon>Portunus</taxon>
    </lineage>
</organism>
<dbReference type="EMBL" id="VSRR010000757">
    <property type="protein sequence ID" value="MPC19278.1"/>
    <property type="molecule type" value="Genomic_DNA"/>
</dbReference>
<reference evidence="2 3" key="1">
    <citation type="submission" date="2019-05" db="EMBL/GenBank/DDBJ databases">
        <title>Another draft genome of Portunus trituberculatus and its Hox gene families provides insights of decapod evolution.</title>
        <authorList>
            <person name="Jeong J.-H."/>
            <person name="Song I."/>
            <person name="Kim S."/>
            <person name="Choi T."/>
            <person name="Kim D."/>
            <person name="Ryu S."/>
            <person name="Kim W."/>
        </authorList>
    </citation>
    <scope>NUCLEOTIDE SEQUENCE [LARGE SCALE GENOMIC DNA]</scope>
    <source>
        <tissue evidence="2">Muscle</tissue>
    </source>
</reference>
<feature type="compositionally biased region" description="Low complexity" evidence="1">
    <location>
        <begin position="65"/>
        <end position="79"/>
    </location>
</feature>
<proteinExistence type="predicted"/>
<gene>
    <name evidence="2" type="ORF">E2C01_012190</name>
</gene>
<sequence>MYLAYGLSSDCERLQEVIIISIISVLESWRRSSGPTTVFSSPAAVASTTTTTPTPPASTVRRKGTSTSGSTSIPSSTSG</sequence>
<evidence type="ECO:0000313" key="3">
    <source>
        <dbReference type="Proteomes" id="UP000324222"/>
    </source>
</evidence>
<dbReference type="Proteomes" id="UP000324222">
    <property type="component" value="Unassembled WGS sequence"/>
</dbReference>
<dbReference type="AlphaFoldDB" id="A0A5B7DDA1"/>
<evidence type="ECO:0000313" key="2">
    <source>
        <dbReference type="EMBL" id="MPC19278.1"/>
    </source>
</evidence>
<protein>
    <submittedName>
        <fullName evidence="2">Uncharacterized protein</fullName>
    </submittedName>
</protein>
<comment type="caution">
    <text evidence="2">The sequence shown here is derived from an EMBL/GenBank/DDBJ whole genome shotgun (WGS) entry which is preliminary data.</text>
</comment>
<feature type="compositionally biased region" description="Low complexity" evidence="1">
    <location>
        <begin position="37"/>
        <end position="52"/>
    </location>
</feature>
<evidence type="ECO:0000256" key="1">
    <source>
        <dbReference type="SAM" id="MobiDB-lite"/>
    </source>
</evidence>